<comment type="subcellular location">
    <subcellularLocation>
        <location evidence="1">Periplasm</location>
    </subcellularLocation>
</comment>
<evidence type="ECO:0000313" key="6">
    <source>
        <dbReference type="Proteomes" id="UP001229244"/>
    </source>
</evidence>
<evidence type="ECO:0000256" key="2">
    <source>
        <dbReference type="ARBA" id="ARBA00005695"/>
    </source>
</evidence>
<dbReference type="InterPro" id="IPR039424">
    <property type="entry name" value="SBP_5"/>
</dbReference>
<reference evidence="5" key="1">
    <citation type="submission" date="2023-07" db="EMBL/GenBank/DDBJ databases">
        <title>Genomic Encyclopedia of Type Strains, Phase IV (KMG-IV): sequencing the most valuable type-strain genomes for metagenomic binning, comparative biology and taxonomic classification.</title>
        <authorList>
            <person name="Goeker M."/>
        </authorList>
    </citation>
    <scope>NUCLEOTIDE SEQUENCE</scope>
    <source>
        <strain evidence="5">DSM 21202</strain>
    </source>
</reference>
<dbReference type="PANTHER" id="PTHR30290:SF38">
    <property type="entry name" value="D,D-DIPEPTIDE-BINDING PERIPLASMIC PROTEIN DDPA-RELATED"/>
    <property type="match status" value="1"/>
</dbReference>
<dbReference type="GO" id="GO:1904680">
    <property type="term" value="F:peptide transmembrane transporter activity"/>
    <property type="evidence" value="ECO:0007669"/>
    <property type="project" value="TreeGrafter"/>
</dbReference>
<dbReference type="Gene3D" id="3.90.76.10">
    <property type="entry name" value="Dipeptide-binding Protein, Domain 1"/>
    <property type="match status" value="1"/>
</dbReference>
<dbReference type="InterPro" id="IPR000914">
    <property type="entry name" value="SBP_5_dom"/>
</dbReference>
<dbReference type="EMBL" id="JAUSUL010000001">
    <property type="protein sequence ID" value="MDQ0313851.1"/>
    <property type="molecule type" value="Genomic_DNA"/>
</dbReference>
<gene>
    <name evidence="5" type="ORF">J2S73_000288</name>
</gene>
<dbReference type="AlphaFoldDB" id="A0AAE3VLI4"/>
<dbReference type="PANTHER" id="PTHR30290">
    <property type="entry name" value="PERIPLASMIC BINDING COMPONENT OF ABC TRANSPORTER"/>
    <property type="match status" value="1"/>
</dbReference>
<dbReference type="PROSITE" id="PS51318">
    <property type="entry name" value="TAT"/>
    <property type="match status" value="1"/>
</dbReference>
<feature type="domain" description="Solute-binding protein family 5" evidence="4">
    <location>
        <begin position="79"/>
        <end position="430"/>
    </location>
</feature>
<dbReference type="RefSeq" id="WP_306883643.1">
    <property type="nucleotide sequence ID" value="NZ_JAUSUL010000001.1"/>
</dbReference>
<accession>A0AAE3VLI4</accession>
<dbReference type="Gene3D" id="3.40.190.10">
    <property type="entry name" value="Periplasmic binding protein-like II"/>
    <property type="match status" value="1"/>
</dbReference>
<name>A0AAE3VLI4_9HYPH</name>
<dbReference type="Pfam" id="PF00496">
    <property type="entry name" value="SBP_bac_5"/>
    <property type="match status" value="1"/>
</dbReference>
<dbReference type="GO" id="GO:0015833">
    <property type="term" value="P:peptide transport"/>
    <property type="evidence" value="ECO:0007669"/>
    <property type="project" value="TreeGrafter"/>
</dbReference>
<dbReference type="SUPFAM" id="SSF53850">
    <property type="entry name" value="Periplasmic binding protein-like II"/>
    <property type="match status" value="1"/>
</dbReference>
<dbReference type="PIRSF" id="PIRSF002741">
    <property type="entry name" value="MppA"/>
    <property type="match status" value="1"/>
</dbReference>
<comment type="caution">
    <text evidence="5">The sequence shown here is derived from an EMBL/GenBank/DDBJ whole genome shotgun (WGS) entry which is preliminary data.</text>
</comment>
<dbReference type="GO" id="GO:0030288">
    <property type="term" value="C:outer membrane-bounded periplasmic space"/>
    <property type="evidence" value="ECO:0007669"/>
    <property type="project" value="UniProtKB-ARBA"/>
</dbReference>
<dbReference type="Gene3D" id="3.10.105.10">
    <property type="entry name" value="Dipeptide-binding Protein, Domain 3"/>
    <property type="match status" value="1"/>
</dbReference>
<keyword evidence="6" id="KW-1185">Reference proteome</keyword>
<proteinExistence type="inferred from homology"/>
<dbReference type="GO" id="GO:0043190">
    <property type="term" value="C:ATP-binding cassette (ABC) transporter complex"/>
    <property type="evidence" value="ECO:0007669"/>
    <property type="project" value="InterPro"/>
</dbReference>
<keyword evidence="3" id="KW-0732">Signal</keyword>
<protein>
    <submittedName>
        <fullName evidence="5">Peptide/nickel transport system substrate-binding protein</fullName>
    </submittedName>
</protein>
<evidence type="ECO:0000256" key="3">
    <source>
        <dbReference type="ARBA" id="ARBA00022729"/>
    </source>
</evidence>
<comment type="similarity">
    <text evidence="2">Belongs to the bacterial solute-binding protein 5 family.</text>
</comment>
<dbReference type="Proteomes" id="UP001229244">
    <property type="component" value="Unassembled WGS sequence"/>
</dbReference>
<evidence type="ECO:0000256" key="1">
    <source>
        <dbReference type="ARBA" id="ARBA00004418"/>
    </source>
</evidence>
<dbReference type="InterPro" id="IPR030678">
    <property type="entry name" value="Peptide/Ni-bd"/>
</dbReference>
<sequence>MAYEIQRRTLLQMLGIGAASAGVMGGSLKVLAADGDSVTIGWPNDVPSWDPNLRFAPDAQPLYKQVFSQPLTQNPDLSLAPNLITKWEMADDGMSFAFEIRDDVTFQNGDKMTTEDFRFSFVERKNSDLPLDIKNSWRNLTDIEIESPTKATMKFAKPATTVPQWLTFLGSYVVPKGYITEVGEKAFAEKPIGTGPYRLVDYQLNSRAVMERYDGFWGPKPAIKRVIFEIIKDPSARGAAVKSGQVDLTINVPVREVERYESDPNLVGEINPIARLILLQCRADQGFTDQNVRLAAHHAINKEALSKAFYGGKAVPVPVPATPGSPGYVEGFEFPYDPEKAKELLAESGYGPDNPAKITFGTTNGHFPSDYDMARAIQQMWSQVGIDAELQTVEYTKYFELVRSGTLPDAMLYSWDNATGDPEIYAGYLLNPNMPFSAFKLAEFGETLDGLFAETDYEKRIQGYRDFEVRAVEMGATIPILQTVQTLVHKKGLSYEKFQNGWVLANTMKWT</sequence>
<organism evidence="5 6">
    <name type="scientific">Amorphus orientalis</name>
    <dbReference type="NCBI Taxonomy" id="649198"/>
    <lineage>
        <taxon>Bacteria</taxon>
        <taxon>Pseudomonadati</taxon>
        <taxon>Pseudomonadota</taxon>
        <taxon>Alphaproteobacteria</taxon>
        <taxon>Hyphomicrobiales</taxon>
        <taxon>Amorphaceae</taxon>
        <taxon>Amorphus</taxon>
    </lineage>
</organism>
<dbReference type="InterPro" id="IPR006311">
    <property type="entry name" value="TAT_signal"/>
</dbReference>
<evidence type="ECO:0000313" key="5">
    <source>
        <dbReference type="EMBL" id="MDQ0313851.1"/>
    </source>
</evidence>
<evidence type="ECO:0000259" key="4">
    <source>
        <dbReference type="Pfam" id="PF00496"/>
    </source>
</evidence>